<dbReference type="OrthoDB" id="10006889at2"/>
<comment type="caution">
    <text evidence="1">The sequence shown here is derived from an EMBL/GenBank/DDBJ whole genome shotgun (WGS) entry which is preliminary data.</text>
</comment>
<reference evidence="2 4" key="2">
    <citation type="submission" date="2013-03" db="EMBL/GenBank/DDBJ databases">
        <title>The Genome Sequence of Enterococcus gilvus ATCC BAA-350 (PacBio/Illumina hybrid assembly).</title>
        <authorList>
            <consortium name="The Broad Institute Genomics Platform"/>
            <consortium name="The Broad Institute Genome Sequencing Center for Infectious Disease"/>
            <person name="Earl A."/>
            <person name="Russ C."/>
            <person name="Gilmore M."/>
            <person name="Surin D."/>
            <person name="Walker B."/>
            <person name="Young S."/>
            <person name="Zeng Q."/>
            <person name="Gargeya S."/>
            <person name="Fitzgerald M."/>
            <person name="Haas B."/>
            <person name="Abouelleil A."/>
            <person name="Allen A.W."/>
            <person name="Alvarado L."/>
            <person name="Arachchi H.M."/>
            <person name="Berlin A.M."/>
            <person name="Chapman S.B."/>
            <person name="Gainer-Dewar J."/>
            <person name="Goldberg J."/>
            <person name="Griggs A."/>
            <person name="Gujja S."/>
            <person name="Hansen M."/>
            <person name="Howarth C."/>
            <person name="Imamovic A."/>
            <person name="Ireland A."/>
            <person name="Larimer J."/>
            <person name="McCowan C."/>
            <person name="Murphy C."/>
            <person name="Pearson M."/>
            <person name="Poon T.W."/>
            <person name="Priest M."/>
            <person name="Roberts A."/>
            <person name="Saif S."/>
            <person name="Shea T."/>
            <person name="Sisk P."/>
            <person name="Sykes S."/>
            <person name="Wortman J."/>
            <person name="Nusbaum C."/>
            <person name="Birren B."/>
        </authorList>
    </citation>
    <scope>NUCLEOTIDE SEQUENCE [LARGE SCALE GENOMIC DNA]</scope>
    <source>
        <strain evidence="2 4">ATCC BAA-350</strain>
    </source>
</reference>
<sequence length="57" mass="6533">MNPIQEYFFKNNIAIWSVKTVGEKTYYNTSEGEFVTRNYVELIKVGEGSTPNQKVLG</sequence>
<name>R2VIE5_9ENTE</name>
<reference evidence="1 3" key="1">
    <citation type="submission" date="2013-02" db="EMBL/GenBank/DDBJ databases">
        <title>The Genome Sequence of Enterococcus gilvus ATCC BAA-350.</title>
        <authorList>
            <consortium name="The Broad Institute Genome Sequencing Platform"/>
            <consortium name="The Broad Institute Genome Sequencing Center for Infectious Disease"/>
            <person name="Earl A.M."/>
            <person name="Gilmore M.S."/>
            <person name="Lebreton F."/>
            <person name="Walker B."/>
            <person name="Young S.K."/>
            <person name="Zeng Q."/>
            <person name="Gargeya S."/>
            <person name="Fitzgerald M."/>
            <person name="Haas B."/>
            <person name="Abouelleil A."/>
            <person name="Alvarado L."/>
            <person name="Arachchi H.M."/>
            <person name="Berlin A.M."/>
            <person name="Chapman S.B."/>
            <person name="Dewar J."/>
            <person name="Goldberg J."/>
            <person name="Griggs A."/>
            <person name="Gujja S."/>
            <person name="Hansen M."/>
            <person name="Howarth C."/>
            <person name="Imamovic A."/>
            <person name="Larimer J."/>
            <person name="McCowan C."/>
            <person name="Murphy C."/>
            <person name="Neiman D."/>
            <person name="Pearson M."/>
            <person name="Priest M."/>
            <person name="Roberts A."/>
            <person name="Saif S."/>
            <person name="Shea T."/>
            <person name="Sisk P."/>
            <person name="Sykes S."/>
            <person name="Wortman J."/>
            <person name="Nusbaum C."/>
            <person name="Birren B."/>
        </authorList>
    </citation>
    <scope>NUCLEOTIDE SEQUENCE [LARGE SCALE GENOMIC DNA]</scope>
    <source>
        <strain evidence="1 3">ATCC BAA-350</strain>
    </source>
</reference>
<dbReference type="RefSeq" id="WP_010780027.1">
    <property type="nucleotide sequence ID" value="NZ_ASWH01000001.1"/>
</dbReference>
<dbReference type="EMBL" id="AJDQ01000006">
    <property type="protein sequence ID" value="EOI57396.1"/>
    <property type="molecule type" value="Genomic_DNA"/>
</dbReference>
<keyword evidence="4" id="KW-1185">Reference proteome</keyword>
<dbReference type="Proteomes" id="UP000014160">
    <property type="component" value="Unassembled WGS sequence"/>
</dbReference>
<gene>
    <name evidence="2" type="ORF">I592_02355</name>
    <name evidence="1" type="ORF">UKC_01612</name>
</gene>
<dbReference type="PATRIC" id="fig|1158614.3.peg.1621"/>
<dbReference type="AlphaFoldDB" id="R2VIE5"/>
<evidence type="ECO:0000313" key="4">
    <source>
        <dbReference type="Proteomes" id="UP000014160"/>
    </source>
</evidence>
<evidence type="ECO:0000313" key="2">
    <source>
        <dbReference type="EMBL" id="EOW83030.1"/>
    </source>
</evidence>
<organism evidence="1 3">
    <name type="scientific">Enterococcus gilvus ATCC BAA-350</name>
    <dbReference type="NCBI Taxonomy" id="1158614"/>
    <lineage>
        <taxon>Bacteria</taxon>
        <taxon>Bacillati</taxon>
        <taxon>Bacillota</taxon>
        <taxon>Bacilli</taxon>
        <taxon>Lactobacillales</taxon>
        <taxon>Enterococcaceae</taxon>
        <taxon>Enterococcus</taxon>
    </lineage>
</organism>
<proteinExistence type="predicted"/>
<dbReference type="EMBL" id="ASWH01000001">
    <property type="protein sequence ID" value="EOW83030.1"/>
    <property type="molecule type" value="Genomic_DNA"/>
</dbReference>
<accession>R2VIE5</accession>
<evidence type="ECO:0000313" key="3">
    <source>
        <dbReference type="Proteomes" id="UP000013750"/>
    </source>
</evidence>
<dbReference type="Proteomes" id="UP000013750">
    <property type="component" value="Unassembled WGS sequence"/>
</dbReference>
<dbReference type="HOGENOM" id="CLU_2989675_0_0_9"/>
<evidence type="ECO:0000313" key="1">
    <source>
        <dbReference type="EMBL" id="EOI57396.1"/>
    </source>
</evidence>
<protein>
    <submittedName>
        <fullName evidence="1">Uncharacterized protein</fullName>
    </submittedName>
</protein>